<dbReference type="GO" id="GO:0003700">
    <property type="term" value="F:DNA-binding transcription factor activity"/>
    <property type="evidence" value="ECO:0007669"/>
    <property type="project" value="InterPro"/>
</dbReference>
<evidence type="ECO:0000259" key="4">
    <source>
        <dbReference type="PROSITE" id="PS01124"/>
    </source>
</evidence>
<comment type="caution">
    <text evidence="5">The sequence shown here is derived from an EMBL/GenBank/DDBJ whole genome shotgun (WGS) entry which is preliminary data.</text>
</comment>
<dbReference type="InterPro" id="IPR018060">
    <property type="entry name" value="HTH_AraC"/>
</dbReference>
<evidence type="ECO:0000256" key="1">
    <source>
        <dbReference type="ARBA" id="ARBA00023015"/>
    </source>
</evidence>
<gene>
    <name evidence="5" type="ORF">GGQ90_003491</name>
</gene>
<feature type="domain" description="HTH araC/xylS-type" evidence="4">
    <location>
        <begin position="203"/>
        <end position="301"/>
    </location>
</feature>
<dbReference type="SMART" id="SM00342">
    <property type="entry name" value="HTH_ARAC"/>
    <property type="match status" value="1"/>
</dbReference>
<dbReference type="Proteomes" id="UP000590524">
    <property type="component" value="Unassembled WGS sequence"/>
</dbReference>
<dbReference type="PROSITE" id="PS00041">
    <property type="entry name" value="HTH_ARAC_FAMILY_1"/>
    <property type="match status" value="1"/>
</dbReference>
<dbReference type="AlphaFoldDB" id="A0A7W6PWZ5"/>
<keyword evidence="3" id="KW-0804">Transcription</keyword>
<dbReference type="InterPro" id="IPR018062">
    <property type="entry name" value="HTH_AraC-typ_CS"/>
</dbReference>
<proteinExistence type="predicted"/>
<dbReference type="PANTHER" id="PTHR46796:SF7">
    <property type="entry name" value="ARAC FAMILY TRANSCRIPTIONAL REGULATOR"/>
    <property type="match status" value="1"/>
</dbReference>
<dbReference type="Pfam" id="PF12833">
    <property type="entry name" value="HTH_18"/>
    <property type="match status" value="1"/>
</dbReference>
<evidence type="ECO:0000256" key="3">
    <source>
        <dbReference type="ARBA" id="ARBA00023163"/>
    </source>
</evidence>
<evidence type="ECO:0000313" key="6">
    <source>
        <dbReference type="Proteomes" id="UP000590524"/>
    </source>
</evidence>
<dbReference type="Pfam" id="PF12852">
    <property type="entry name" value="Cupin_6"/>
    <property type="match status" value="1"/>
</dbReference>
<dbReference type="SUPFAM" id="SSF46689">
    <property type="entry name" value="Homeodomain-like"/>
    <property type="match status" value="2"/>
</dbReference>
<dbReference type="InterPro" id="IPR009057">
    <property type="entry name" value="Homeodomain-like_sf"/>
</dbReference>
<dbReference type="Gene3D" id="1.10.10.60">
    <property type="entry name" value="Homeodomain-like"/>
    <property type="match status" value="2"/>
</dbReference>
<sequence>MDPLSQLLSLLKPISYITAGFDAGGAWSLVLDDLAGRIKCYAVVRGECWLSLDGDAAPVRLSEGDCFVLPTGRSATIGSDSQLVPQRASEVLDPNRSGDVVTYNGGGDTYLVGSRFEVSGRHADLLLSRLPPMIRIEGAGGQTRLRWCIDLMMEEMREKCPGFELLAQQLAQMILIQALRLYLATQTETDTGWLAGLADPRIATALAAIHMEPAFSWTVEELARRSAMSRSTFSHLFAAKVGETPIAYLTRWRMMLAAERLIGSGETIAGVAQSVGYVSEHAFNHAFRRTMGTSPRRYARESRRA</sequence>
<protein>
    <submittedName>
        <fullName evidence="5">AraC-like DNA-binding protein</fullName>
    </submittedName>
</protein>
<dbReference type="GO" id="GO:0043565">
    <property type="term" value="F:sequence-specific DNA binding"/>
    <property type="evidence" value="ECO:0007669"/>
    <property type="project" value="InterPro"/>
</dbReference>
<dbReference type="EMBL" id="JACIEU010000014">
    <property type="protein sequence ID" value="MBB4149699.1"/>
    <property type="molecule type" value="Genomic_DNA"/>
</dbReference>
<dbReference type="InterPro" id="IPR032783">
    <property type="entry name" value="AraC_lig"/>
</dbReference>
<keyword evidence="6" id="KW-1185">Reference proteome</keyword>
<keyword evidence="1" id="KW-0805">Transcription regulation</keyword>
<keyword evidence="2 5" id="KW-0238">DNA-binding</keyword>
<dbReference type="InterPro" id="IPR050204">
    <property type="entry name" value="AraC_XylS_family_regulators"/>
</dbReference>
<evidence type="ECO:0000313" key="5">
    <source>
        <dbReference type="EMBL" id="MBB4149699.1"/>
    </source>
</evidence>
<organism evidence="5 6">
    <name type="scientific">Sphingobium scionense</name>
    <dbReference type="NCBI Taxonomy" id="1404341"/>
    <lineage>
        <taxon>Bacteria</taxon>
        <taxon>Pseudomonadati</taxon>
        <taxon>Pseudomonadota</taxon>
        <taxon>Alphaproteobacteria</taxon>
        <taxon>Sphingomonadales</taxon>
        <taxon>Sphingomonadaceae</taxon>
        <taxon>Sphingobium</taxon>
    </lineage>
</organism>
<accession>A0A7W6PWZ5</accession>
<evidence type="ECO:0000256" key="2">
    <source>
        <dbReference type="ARBA" id="ARBA00023125"/>
    </source>
</evidence>
<reference evidence="5 6" key="1">
    <citation type="submission" date="2020-08" db="EMBL/GenBank/DDBJ databases">
        <title>Genomic Encyclopedia of Type Strains, Phase IV (KMG-IV): sequencing the most valuable type-strain genomes for metagenomic binning, comparative biology and taxonomic classification.</title>
        <authorList>
            <person name="Goeker M."/>
        </authorList>
    </citation>
    <scope>NUCLEOTIDE SEQUENCE [LARGE SCALE GENOMIC DNA]</scope>
    <source>
        <strain evidence="5 6">DSM 19371</strain>
    </source>
</reference>
<dbReference type="PANTHER" id="PTHR46796">
    <property type="entry name" value="HTH-TYPE TRANSCRIPTIONAL ACTIVATOR RHAS-RELATED"/>
    <property type="match status" value="1"/>
</dbReference>
<dbReference type="RefSeq" id="WP_188083207.1">
    <property type="nucleotide sequence ID" value="NZ_JACIEU010000014.1"/>
</dbReference>
<dbReference type="PROSITE" id="PS01124">
    <property type="entry name" value="HTH_ARAC_FAMILY_2"/>
    <property type="match status" value="1"/>
</dbReference>
<name>A0A7W6PWZ5_9SPHN</name>